<sequence>MTDYKTLIDAETWAFIERTNSYYPPDTIDYTITQQREIYNRMCREFFAGYPEGVAVETSSIATLTHNIPIRIYRTGPQPAAAVLYIHGGGFILGGLDSHDDVCAELCARTGYEVVSVDYRLAPEHLHPAAFDDALNAFEWAARTYGAPILLCGDSAGGNLCAAIAHATRGHPKRPVGQVLIYPGLGGDRSKGSYVTHAEAPMLTMRDLEFYKHIRTGGADRTGDPTLSPLADTDFANLPPTVLITAQCDPLSSDGEAYRDRIVAAGGHATWFEEPGLVHGYLRARHTVGRAHASFTRIVDAVAALGQGTWLW</sequence>
<evidence type="ECO:0000259" key="2">
    <source>
        <dbReference type="Pfam" id="PF07859"/>
    </source>
</evidence>
<dbReference type="InterPro" id="IPR029058">
    <property type="entry name" value="AB_hydrolase_fold"/>
</dbReference>
<dbReference type="GO" id="GO:0016787">
    <property type="term" value="F:hydrolase activity"/>
    <property type="evidence" value="ECO:0007669"/>
    <property type="project" value="UniProtKB-KW"/>
</dbReference>
<dbReference type="AlphaFoldDB" id="A0A6M7UEF8"/>
<dbReference type="PANTHER" id="PTHR48081">
    <property type="entry name" value="AB HYDROLASE SUPERFAMILY PROTEIN C4A8.06C"/>
    <property type="match status" value="1"/>
</dbReference>
<name>A0A6M7UEF8_9HYPH</name>
<reference evidence="3 4" key="1">
    <citation type="submission" date="2018-10" db="EMBL/GenBank/DDBJ databases">
        <authorList>
            <person name="Perry B.J."/>
            <person name="Sullivan J.T."/>
            <person name="Murphy R.J.T."/>
            <person name="Ramsay J.P."/>
            <person name="Ronson C.W."/>
        </authorList>
    </citation>
    <scope>NUCLEOTIDE SEQUENCE [LARGE SCALE GENOMIC DNA]</scope>
    <source>
        <strain evidence="3 4">NZP2014</strain>
    </source>
</reference>
<dbReference type="Gene3D" id="3.40.50.1820">
    <property type="entry name" value="alpha/beta hydrolase"/>
    <property type="match status" value="1"/>
</dbReference>
<proteinExistence type="predicted"/>
<dbReference type="KEGG" id="merd:EB233_02340"/>
<dbReference type="SUPFAM" id="SSF53474">
    <property type="entry name" value="alpha/beta-Hydrolases"/>
    <property type="match status" value="1"/>
</dbReference>
<organism evidence="3 4">
    <name type="scientific">Mesorhizobium erdmanii</name>
    <dbReference type="NCBI Taxonomy" id="1777866"/>
    <lineage>
        <taxon>Bacteria</taxon>
        <taxon>Pseudomonadati</taxon>
        <taxon>Pseudomonadota</taxon>
        <taxon>Alphaproteobacteria</taxon>
        <taxon>Hyphomicrobiales</taxon>
        <taxon>Phyllobacteriaceae</taxon>
        <taxon>Mesorhizobium</taxon>
    </lineage>
</organism>
<feature type="domain" description="Alpha/beta hydrolase fold-3" evidence="2">
    <location>
        <begin position="83"/>
        <end position="282"/>
    </location>
</feature>
<keyword evidence="1 3" id="KW-0378">Hydrolase</keyword>
<protein>
    <submittedName>
        <fullName evidence="3">Alpha/beta hydrolase</fullName>
    </submittedName>
</protein>
<dbReference type="PANTHER" id="PTHR48081:SF8">
    <property type="entry name" value="ALPHA_BETA HYDROLASE FOLD-3 DOMAIN-CONTAINING PROTEIN-RELATED"/>
    <property type="match status" value="1"/>
</dbReference>
<evidence type="ECO:0000256" key="1">
    <source>
        <dbReference type="ARBA" id="ARBA00022801"/>
    </source>
</evidence>
<keyword evidence="4" id="KW-1185">Reference proteome</keyword>
<evidence type="ECO:0000313" key="4">
    <source>
        <dbReference type="Proteomes" id="UP000503339"/>
    </source>
</evidence>
<dbReference type="InterPro" id="IPR050300">
    <property type="entry name" value="GDXG_lipolytic_enzyme"/>
</dbReference>
<dbReference type="EMBL" id="CP033361">
    <property type="protein sequence ID" value="QKC74518.1"/>
    <property type="molecule type" value="Genomic_DNA"/>
</dbReference>
<accession>A0A6M7UEF8</accession>
<dbReference type="Proteomes" id="UP000503339">
    <property type="component" value="Chromosome"/>
</dbReference>
<gene>
    <name evidence="3" type="ORF">EB233_02340</name>
</gene>
<dbReference type="InterPro" id="IPR013094">
    <property type="entry name" value="AB_hydrolase_3"/>
</dbReference>
<dbReference type="RefSeq" id="WP_064990237.1">
    <property type="nucleotide sequence ID" value="NZ_CP033361.1"/>
</dbReference>
<dbReference type="Pfam" id="PF07859">
    <property type="entry name" value="Abhydrolase_3"/>
    <property type="match status" value="1"/>
</dbReference>
<evidence type="ECO:0000313" key="3">
    <source>
        <dbReference type="EMBL" id="QKC74518.1"/>
    </source>
</evidence>